<keyword evidence="2" id="KW-1185">Reference proteome</keyword>
<organism evidence="1 2">
    <name type="scientific">Clostridium porci</name>
    <dbReference type="NCBI Taxonomy" id="2605778"/>
    <lineage>
        <taxon>Bacteria</taxon>
        <taxon>Bacillati</taxon>
        <taxon>Bacillota</taxon>
        <taxon>Clostridia</taxon>
        <taxon>Eubacteriales</taxon>
        <taxon>Clostridiaceae</taxon>
        <taxon>Clostridium</taxon>
    </lineage>
</organism>
<dbReference type="RefSeq" id="WP_154472032.1">
    <property type="nucleotide sequence ID" value="NZ_VUMD01000006.1"/>
</dbReference>
<dbReference type="PANTHER" id="PTHR34374:SF1">
    <property type="entry name" value="LARGE RIBOSOMAL RNA SUBUNIT ACCUMULATION PROTEIN YCED HOMOLOG 1, CHLOROPLASTIC"/>
    <property type="match status" value="1"/>
</dbReference>
<accession>A0A7X2NKR0</accession>
<evidence type="ECO:0000313" key="2">
    <source>
        <dbReference type="Proteomes" id="UP000429958"/>
    </source>
</evidence>
<dbReference type="Pfam" id="PF02620">
    <property type="entry name" value="YceD"/>
    <property type="match status" value="1"/>
</dbReference>
<sequence>MLINLSELFSIEGKAKTYTVPLEIDRLHIAGSVCEIQEKEPVCLTITNQGDKVLAVEGKAVLSLVIPCDRCLEPVRLPFRLEIDQKLDMKQTEEERIAELDEQFYVSGYNLDVDQLVGNELTLNLPMKILCSEDCKGICNRCGTNLNRGTCDCDKRSLDPRMSVIQDIFKELKEV</sequence>
<proteinExistence type="predicted"/>
<reference evidence="1 2" key="1">
    <citation type="submission" date="2019-08" db="EMBL/GenBank/DDBJ databases">
        <title>In-depth cultivation of the pig gut microbiome towards novel bacterial diversity and tailored functional studies.</title>
        <authorList>
            <person name="Wylensek D."/>
            <person name="Hitch T.C.A."/>
            <person name="Clavel T."/>
        </authorList>
    </citation>
    <scope>NUCLEOTIDE SEQUENCE [LARGE SCALE GENOMIC DNA]</scope>
    <source>
        <strain evidence="1 2">WCA-389-WT-23D1</strain>
    </source>
</reference>
<dbReference type="EMBL" id="VUMD01000006">
    <property type="protein sequence ID" value="MSS36588.1"/>
    <property type="molecule type" value="Genomic_DNA"/>
</dbReference>
<dbReference type="Proteomes" id="UP000429958">
    <property type="component" value="Unassembled WGS sequence"/>
</dbReference>
<evidence type="ECO:0000313" key="1">
    <source>
        <dbReference type="EMBL" id="MSS36588.1"/>
    </source>
</evidence>
<dbReference type="AlphaFoldDB" id="A0A7X2NKR0"/>
<name>A0A7X2NKR0_9CLOT</name>
<comment type="caution">
    <text evidence="1">The sequence shown here is derived from an EMBL/GenBank/DDBJ whole genome shotgun (WGS) entry which is preliminary data.</text>
</comment>
<dbReference type="InterPro" id="IPR003772">
    <property type="entry name" value="YceD"/>
</dbReference>
<gene>
    <name evidence="1" type="ORF">FYJ39_08385</name>
</gene>
<protein>
    <submittedName>
        <fullName evidence="1">DUF177 domain-containing protein</fullName>
    </submittedName>
</protein>
<dbReference type="PANTHER" id="PTHR34374">
    <property type="entry name" value="LARGE RIBOSOMAL RNA SUBUNIT ACCUMULATION PROTEIN YCED HOMOLOG 1, CHLOROPLASTIC"/>
    <property type="match status" value="1"/>
</dbReference>